<dbReference type="UniPathway" id="UPA00219"/>
<dbReference type="KEGG" id="thd:BHV28_01230"/>
<evidence type="ECO:0000256" key="2">
    <source>
        <dbReference type="ARBA" id="ARBA00007090"/>
    </source>
</evidence>
<comment type="catalytic activity">
    <reaction evidence="13">
        <text>Preferential cleavage: (Ac)2-L-Lys-D-Ala-|-D-Ala. Also transpeptidation of peptidyl-alanyl moieties that are N-acyl substituents of D-alanine.</text>
        <dbReference type="EC" id="3.4.16.4"/>
    </reaction>
</comment>
<evidence type="ECO:0000259" key="17">
    <source>
        <dbReference type="Pfam" id="PF00905"/>
    </source>
</evidence>
<evidence type="ECO:0000313" key="20">
    <source>
        <dbReference type="Proteomes" id="UP000188912"/>
    </source>
</evidence>
<dbReference type="GO" id="GO:0071555">
    <property type="term" value="P:cell wall organization"/>
    <property type="evidence" value="ECO:0007669"/>
    <property type="project" value="UniProtKB-KW"/>
</dbReference>
<reference evidence="19 20" key="1">
    <citation type="journal article" date="2010" name="Science">
        <title>Genomic comparison of the ants Camponotus floridanus and Harpegnathos saltator.</title>
        <authorList>
            <person name="Bonasio R."/>
            <person name="Zhang G."/>
            <person name="Ye C."/>
            <person name="Mutti N.S."/>
            <person name="Fang X."/>
            <person name="Qin N."/>
            <person name="Donahue G."/>
            <person name="Yang P."/>
            <person name="Li Q."/>
            <person name="Li C."/>
            <person name="Zhang P."/>
            <person name="Huang Z."/>
            <person name="Berger S.L."/>
            <person name="Reinberg D."/>
            <person name="Wang J."/>
            <person name="Liebig J."/>
        </authorList>
    </citation>
    <scope>NUCLEOTIDE SEQUENCE [LARGE SCALE GENOMIC DNA]</scope>
    <source>
        <strain evidence="19 20">Hsal</strain>
    </source>
</reference>
<evidence type="ECO:0000256" key="15">
    <source>
        <dbReference type="SAM" id="MobiDB-lite"/>
    </source>
</evidence>
<evidence type="ECO:0000256" key="11">
    <source>
        <dbReference type="ARBA" id="ARBA00023268"/>
    </source>
</evidence>
<sequence length="660" mass="71909">MPVMAAKKSTRGRRAPARRRRRRKNHPVRRLAYWAVVSAIWAAVIIAAYVAYVFLTMPQLTTWEIPVRAPNIRIVDRNTTLIANRGRTGGEAVPLSRMSPWLPKAVIAIEDRRFYRHYGVDPAGIGRAVVNNLVHGRSEGGSTLTQQLAKNLFLSSERSFDRKTREAIIAIWLENKLGKDRILELYLNRVYLGSGAYGVEAAARRYFNKSAHNLTLMESATLAGLLKAPSRLSPARAPKAAYERAQLVLAAMHQEGMIDDIQLLQARAEPMARPAGYWPGSENYVADYALQLLPWLIGEVDEDIIIETTLDLPLQRIAERVLRDQITNAGKGRNVTQGALVSLDKSGAIRAMVGGMDYAASQYNRTVEAKRQPGSAFKPFVYLAALERGLTPNTVRNDTPVRIGKWTPRNAGNKYMGEVTLATALSHSLNSVAAQLIMETGTDKVVAMAHRLGIHTALADNASIALGTSEVSVLELTGAFLPLANGGYKPQTHLVRRIVTAKGKVLFDIGAIRGERVLQPRAVGMMNAMLVQTITSGTAKGANIGRPAAGKTGTSQNSRDAWFVGYTADTITGIWFGNDNGSPMKKVSGSTLPVTAWKTYMQQAEKSKPVRPLPGSYQLEGALPGGNDLLPDTDIDPVSGAAYPPAPKQQRGILDILQGR</sequence>
<keyword evidence="5" id="KW-0645">Protease</keyword>
<dbReference type="SUPFAM" id="SSF53955">
    <property type="entry name" value="Lysozyme-like"/>
    <property type="match status" value="1"/>
</dbReference>
<dbReference type="GO" id="GO:0008955">
    <property type="term" value="F:peptidoglycan glycosyltransferase activity"/>
    <property type="evidence" value="ECO:0007669"/>
    <property type="project" value="UniProtKB-EC"/>
</dbReference>
<evidence type="ECO:0000259" key="18">
    <source>
        <dbReference type="Pfam" id="PF00912"/>
    </source>
</evidence>
<dbReference type="InterPro" id="IPR001264">
    <property type="entry name" value="Glyco_trans_51"/>
</dbReference>
<dbReference type="AlphaFoldDB" id="A0A1U9JSL0"/>
<comment type="catalytic activity">
    <reaction evidence="14">
        <text>[GlcNAc-(1-&gt;4)-Mur2Ac(oyl-L-Ala-gamma-D-Glu-L-Lys-D-Ala-D-Ala)](n)-di-trans,octa-cis-undecaprenyl diphosphate + beta-D-GlcNAc-(1-&gt;4)-Mur2Ac(oyl-L-Ala-gamma-D-Glu-L-Lys-D-Ala-D-Ala)-di-trans,octa-cis-undecaprenyl diphosphate = [GlcNAc-(1-&gt;4)-Mur2Ac(oyl-L-Ala-gamma-D-Glu-L-Lys-D-Ala-D-Ala)](n+1)-di-trans,octa-cis-undecaprenyl diphosphate + di-trans,octa-cis-undecaprenyl diphosphate + H(+)</text>
        <dbReference type="Rhea" id="RHEA:23708"/>
        <dbReference type="Rhea" id="RHEA-COMP:9602"/>
        <dbReference type="Rhea" id="RHEA-COMP:9603"/>
        <dbReference type="ChEBI" id="CHEBI:15378"/>
        <dbReference type="ChEBI" id="CHEBI:58405"/>
        <dbReference type="ChEBI" id="CHEBI:60033"/>
        <dbReference type="ChEBI" id="CHEBI:78435"/>
        <dbReference type="EC" id="2.4.99.28"/>
    </reaction>
</comment>
<dbReference type="InterPro" id="IPR036950">
    <property type="entry name" value="PBP_transglycosylase"/>
</dbReference>
<dbReference type="EMBL" id="CP017315">
    <property type="protein sequence ID" value="AQS40848.1"/>
    <property type="molecule type" value="Genomic_DNA"/>
</dbReference>
<dbReference type="Proteomes" id="UP000188912">
    <property type="component" value="Chromosome"/>
</dbReference>
<evidence type="ECO:0000256" key="1">
    <source>
        <dbReference type="ARBA" id="ARBA00004752"/>
    </source>
</evidence>
<organism evidence="19 20">
    <name type="scientific">Candidatus Tokpelaia hoelldobleri</name>
    <dbReference type="NCBI Taxonomy" id="1902579"/>
    <lineage>
        <taxon>Bacteria</taxon>
        <taxon>Pseudomonadati</taxon>
        <taxon>Pseudomonadota</taxon>
        <taxon>Alphaproteobacteria</taxon>
        <taxon>Hyphomicrobiales</taxon>
        <taxon>Candidatus Tokpelaia</taxon>
    </lineage>
</organism>
<reference evidence="19 20" key="2">
    <citation type="journal article" date="2016" name="Sci. Rep.">
        <title>The genome of Rhizobiales bacteria in predatory ants reveals urease gene functions but no genes for nitrogen fixation.</title>
        <authorList>
            <person name="Neuvonen M.M."/>
            <person name="Tamarit D."/>
            <person name="Naslund K."/>
            <person name="Liebig J."/>
            <person name="Feldhaar H."/>
            <person name="Moran N.A."/>
            <person name="Guy L."/>
            <person name="Andersson S.G."/>
        </authorList>
    </citation>
    <scope>NUCLEOTIDE SEQUENCE [LARGE SCALE GENOMIC DNA]</scope>
    <source>
        <strain evidence="19 20">Hsal</strain>
    </source>
</reference>
<dbReference type="Gene3D" id="3.40.710.10">
    <property type="entry name" value="DD-peptidase/beta-lactamase superfamily"/>
    <property type="match status" value="1"/>
</dbReference>
<evidence type="ECO:0000256" key="4">
    <source>
        <dbReference type="ARBA" id="ARBA00022645"/>
    </source>
</evidence>
<dbReference type="SUPFAM" id="SSF56601">
    <property type="entry name" value="beta-lactamase/transpeptidase-like"/>
    <property type="match status" value="1"/>
</dbReference>
<evidence type="ECO:0000256" key="16">
    <source>
        <dbReference type="SAM" id="Phobius"/>
    </source>
</evidence>
<keyword evidence="11" id="KW-0511">Multifunctional enzyme</keyword>
<dbReference type="FunFam" id="1.10.3810.10:FF:000001">
    <property type="entry name" value="Penicillin-binding protein 1A"/>
    <property type="match status" value="1"/>
</dbReference>
<evidence type="ECO:0000256" key="5">
    <source>
        <dbReference type="ARBA" id="ARBA00022670"/>
    </source>
</evidence>
<feature type="region of interest" description="Disordered" evidence="15">
    <location>
        <begin position="620"/>
        <end position="651"/>
    </location>
</feature>
<keyword evidence="16" id="KW-0472">Membrane</keyword>
<keyword evidence="9" id="KW-0133">Cell shape</keyword>
<evidence type="ECO:0000256" key="6">
    <source>
        <dbReference type="ARBA" id="ARBA00022676"/>
    </source>
</evidence>
<dbReference type="STRING" id="1902579.BHV28_01230"/>
<dbReference type="GO" id="GO:0008658">
    <property type="term" value="F:penicillin binding"/>
    <property type="evidence" value="ECO:0007669"/>
    <property type="project" value="InterPro"/>
</dbReference>
<keyword evidence="4" id="KW-0121">Carboxypeptidase</keyword>
<dbReference type="InterPro" id="IPR012338">
    <property type="entry name" value="Beta-lactam/transpept-like"/>
</dbReference>
<evidence type="ECO:0000256" key="12">
    <source>
        <dbReference type="ARBA" id="ARBA00023316"/>
    </source>
</evidence>
<evidence type="ECO:0000256" key="13">
    <source>
        <dbReference type="ARBA" id="ARBA00034000"/>
    </source>
</evidence>
<keyword evidence="6" id="KW-0328">Glycosyltransferase</keyword>
<dbReference type="GO" id="GO:0008360">
    <property type="term" value="P:regulation of cell shape"/>
    <property type="evidence" value="ECO:0007669"/>
    <property type="project" value="UniProtKB-KW"/>
</dbReference>
<dbReference type="GO" id="GO:0030288">
    <property type="term" value="C:outer membrane-bounded periplasmic space"/>
    <property type="evidence" value="ECO:0007669"/>
    <property type="project" value="TreeGrafter"/>
</dbReference>
<dbReference type="GO" id="GO:0009002">
    <property type="term" value="F:serine-type D-Ala-D-Ala carboxypeptidase activity"/>
    <property type="evidence" value="ECO:0007669"/>
    <property type="project" value="UniProtKB-EC"/>
</dbReference>
<dbReference type="Gene3D" id="1.10.3810.10">
    <property type="entry name" value="Biosynthetic peptidoglycan transglycosylase-like"/>
    <property type="match status" value="1"/>
</dbReference>
<gene>
    <name evidence="19" type="ORF">BHV28_01230</name>
</gene>
<dbReference type="GO" id="GO:0009252">
    <property type="term" value="P:peptidoglycan biosynthetic process"/>
    <property type="evidence" value="ECO:0007669"/>
    <property type="project" value="UniProtKB-UniPathway"/>
</dbReference>
<evidence type="ECO:0000256" key="10">
    <source>
        <dbReference type="ARBA" id="ARBA00022984"/>
    </source>
</evidence>
<feature type="domain" description="Glycosyl transferase family 51" evidence="18">
    <location>
        <begin position="87"/>
        <end position="253"/>
    </location>
</feature>
<name>A0A1U9JSL0_9HYPH</name>
<comment type="pathway">
    <text evidence="1">Cell wall biogenesis; peptidoglycan biosynthesis.</text>
</comment>
<evidence type="ECO:0000256" key="14">
    <source>
        <dbReference type="ARBA" id="ARBA00049902"/>
    </source>
</evidence>
<dbReference type="GO" id="GO:0006508">
    <property type="term" value="P:proteolysis"/>
    <property type="evidence" value="ECO:0007669"/>
    <property type="project" value="UniProtKB-KW"/>
</dbReference>
<keyword evidence="12" id="KW-0961">Cell wall biogenesis/degradation</keyword>
<comment type="similarity">
    <text evidence="3">In the N-terminal section; belongs to the glycosyltransferase 51 family.</text>
</comment>
<dbReference type="InterPro" id="IPR001460">
    <property type="entry name" value="PCN-bd_Tpept"/>
</dbReference>
<evidence type="ECO:0000256" key="9">
    <source>
        <dbReference type="ARBA" id="ARBA00022960"/>
    </source>
</evidence>
<keyword evidence="20" id="KW-1185">Reference proteome</keyword>
<dbReference type="PANTHER" id="PTHR32282">
    <property type="entry name" value="BINDING PROTEIN TRANSPEPTIDASE, PUTATIVE-RELATED"/>
    <property type="match status" value="1"/>
</dbReference>
<feature type="region of interest" description="Disordered" evidence="15">
    <location>
        <begin position="1"/>
        <end position="23"/>
    </location>
</feature>
<dbReference type="InterPro" id="IPR023346">
    <property type="entry name" value="Lysozyme-like_dom_sf"/>
</dbReference>
<feature type="transmembrane region" description="Helical" evidence="16">
    <location>
        <begin position="31"/>
        <end position="55"/>
    </location>
</feature>
<accession>A0A1U9JSL0</accession>
<comment type="similarity">
    <text evidence="2">In the C-terminal section; belongs to the transpeptidase family.</text>
</comment>
<dbReference type="PANTHER" id="PTHR32282:SF33">
    <property type="entry name" value="PEPTIDOGLYCAN GLYCOSYLTRANSFERASE"/>
    <property type="match status" value="1"/>
</dbReference>
<proteinExistence type="inferred from homology"/>
<evidence type="ECO:0000256" key="7">
    <source>
        <dbReference type="ARBA" id="ARBA00022679"/>
    </source>
</evidence>
<keyword evidence="10" id="KW-0573">Peptidoglycan synthesis</keyword>
<dbReference type="Pfam" id="PF00912">
    <property type="entry name" value="Transgly"/>
    <property type="match status" value="1"/>
</dbReference>
<keyword evidence="8" id="KW-0378">Hydrolase</keyword>
<protein>
    <submittedName>
        <fullName evidence="19">1A family penicillin-binding protein</fullName>
    </submittedName>
</protein>
<evidence type="ECO:0000256" key="8">
    <source>
        <dbReference type="ARBA" id="ARBA00022801"/>
    </source>
</evidence>
<dbReference type="Pfam" id="PF00905">
    <property type="entry name" value="Transpeptidase"/>
    <property type="match status" value="1"/>
</dbReference>
<dbReference type="InterPro" id="IPR050396">
    <property type="entry name" value="Glycosyltr_51/Transpeptidase"/>
</dbReference>
<evidence type="ECO:0000256" key="3">
    <source>
        <dbReference type="ARBA" id="ARBA00007739"/>
    </source>
</evidence>
<keyword evidence="16" id="KW-1133">Transmembrane helix</keyword>
<evidence type="ECO:0000313" key="19">
    <source>
        <dbReference type="EMBL" id="AQS40848.1"/>
    </source>
</evidence>
<dbReference type="NCBIfam" id="TIGR02074">
    <property type="entry name" value="PBP_1a_fam"/>
    <property type="match status" value="1"/>
</dbReference>
<feature type="compositionally biased region" description="Basic residues" evidence="15">
    <location>
        <begin position="8"/>
        <end position="23"/>
    </location>
</feature>
<feature type="domain" description="Penicillin-binding protein transpeptidase" evidence="17">
    <location>
        <begin position="344"/>
        <end position="569"/>
    </location>
</feature>
<keyword evidence="7" id="KW-0808">Transferase</keyword>
<keyword evidence="16" id="KW-0812">Transmembrane</keyword>